<evidence type="ECO:0000313" key="3">
    <source>
        <dbReference type="EMBL" id="PFH37747.1"/>
    </source>
</evidence>
<feature type="domain" description="CPW-WPC" evidence="2">
    <location>
        <begin position="2"/>
        <end position="57"/>
    </location>
</feature>
<sequence>MRNYRAPCPVGWDLESHETGVCRAPDNYDGRCDPRTSFSGYSSDMKNAWEHACKVGTLLNLSEERSRLPQAYFPVSALEAASKLTELLQLRTAPPIKGTGPIGASGTKYSGAVLEANGTIYLPSRRYQSAYQEEIQPKTPDTSAAEAKLLEEYIARLVKIKAETTDSRLQTAIQAKNSNMPRPKGRKGNHEQSAVTLVQGIDAYKRAS</sequence>
<dbReference type="KEGG" id="bbes:BESB_000890"/>
<accession>A0A2A9MP34</accession>
<dbReference type="OrthoDB" id="330175at2759"/>
<dbReference type="RefSeq" id="XP_029221756.1">
    <property type="nucleotide sequence ID" value="XM_029358844.1"/>
</dbReference>
<comment type="caution">
    <text evidence="3">The sequence shown here is derived from an EMBL/GenBank/DDBJ whole genome shotgun (WGS) entry which is preliminary data.</text>
</comment>
<dbReference type="EMBL" id="NWUJ01000001">
    <property type="protein sequence ID" value="PFH37747.1"/>
    <property type="molecule type" value="Genomic_DNA"/>
</dbReference>
<dbReference type="VEuPathDB" id="ToxoDB:BESB_000890"/>
<evidence type="ECO:0000259" key="2">
    <source>
        <dbReference type="SMART" id="SM01099"/>
    </source>
</evidence>
<dbReference type="InterPro" id="IPR006387">
    <property type="entry name" value="CPW_WPC_dom"/>
</dbReference>
<keyword evidence="4" id="KW-1185">Reference proteome</keyword>
<name>A0A2A9MP34_BESBE</name>
<dbReference type="GeneID" id="40305152"/>
<dbReference type="SMART" id="SM01099">
    <property type="entry name" value="CPW_WPC"/>
    <property type="match status" value="1"/>
</dbReference>
<proteinExistence type="predicted"/>
<dbReference type="Proteomes" id="UP000224006">
    <property type="component" value="Chromosome I"/>
</dbReference>
<dbReference type="AlphaFoldDB" id="A0A2A9MP34"/>
<reference evidence="3 4" key="1">
    <citation type="submission" date="2017-09" db="EMBL/GenBank/DDBJ databases">
        <title>Genome sequencing of Besnoitia besnoiti strain Bb-Ger1.</title>
        <authorList>
            <person name="Schares G."/>
            <person name="Venepally P."/>
            <person name="Lorenzi H.A."/>
        </authorList>
    </citation>
    <scope>NUCLEOTIDE SEQUENCE [LARGE SCALE GENOMIC DNA]</scope>
    <source>
        <strain evidence="3 4">Bb-Ger1</strain>
    </source>
</reference>
<dbReference type="Pfam" id="PF09717">
    <property type="entry name" value="CPW_WPC"/>
    <property type="match status" value="1"/>
</dbReference>
<evidence type="ECO:0000313" key="4">
    <source>
        <dbReference type="Proteomes" id="UP000224006"/>
    </source>
</evidence>
<dbReference type="NCBIfam" id="TIGR01492">
    <property type="entry name" value="CPW_WPC"/>
    <property type="match status" value="1"/>
</dbReference>
<organism evidence="3 4">
    <name type="scientific">Besnoitia besnoiti</name>
    <name type="common">Apicomplexan protozoan</name>
    <dbReference type="NCBI Taxonomy" id="94643"/>
    <lineage>
        <taxon>Eukaryota</taxon>
        <taxon>Sar</taxon>
        <taxon>Alveolata</taxon>
        <taxon>Apicomplexa</taxon>
        <taxon>Conoidasida</taxon>
        <taxon>Coccidia</taxon>
        <taxon>Eucoccidiorida</taxon>
        <taxon>Eimeriorina</taxon>
        <taxon>Sarcocystidae</taxon>
        <taxon>Besnoitia</taxon>
    </lineage>
</organism>
<evidence type="ECO:0000256" key="1">
    <source>
        <dbReference type="SAM" id="MobiDB-lite"/>
    </source>
</evidence>
<gene>
    <name evidence="3" type="ORF">BESB_000890</name>
</gene>
<protein>
    <submittedName>
        <fullName evidence="3">Pb-fam-5 protein</fullName>
    </submittedName>
</protein>
<feature type="region of interest" description="Disordered" evidence="1">
    <location>
        <begin position="172"/>
        <end position="208"/>
    </location>
</feature>